<dbReference type="GO" id="GO:0000156">
    <property type="term" value="F:phosphorelay response regulator activity"/>
    <property type="evidence" value="ECO:0007669"/>
    <property type="project" value="TreeGrafter"/>
</dbReference>
<dbReference type="CDD" id="cd00082">
    <property type="entry name" value="HisKA"/>
    <property type="match status" value="1"/>
</dbReference>
<dbReference type="GO" id="GO:0007234">
    <property type="term" value="P:osmosensory signaling via phosphorelay pathway"/>
    <property type="evidence" value="ECO:0007669"/>
    <property type="project" value="TreeGrafter"/>
</dbReference>
<keyword evidence="8" id="KW-1133">Transmembrane helix</keyword>
<gene>
    <name evidence="11" type="ORF">OLMES_1074</name>
</gene>
<evidence type="ECO:0000313" key="12">
    <source>
        <dbReference type="Proteomes" id="UP000196027"/>
    </source>
</evidence>
<evidence type="ECO:0000256" key="8">
    <source>
        <dbReference type="SAM" id="Phobius"/>
    </source>
</evidence>
<keyword evidence="6 11" id="KW-0418">Kinase</keyword>
<dbReference type="PROSITE" id="PS50109">
    <property type="entry name" value="HIS_KIN"/>
    <property type="match status" value="1"/>
</dbReference>
<dbReference type="InterPro" id="IPR003661">
    <property type="entry name" value="HisK_dim/P_dom"/>
</dbReference>
<evidence type="ECO:0000256" key="6">
    <source>
        <dbReference type="ARBA" id="ARBA00022777"/>
    </source>
</evidence>
<reference evidence="11 12" key="1">
    <citation type="submission" date="2017-05" db="EMBL/GenBank/DDBJ databases">
        <title>Genomic insights into alkan degradation activity of Oleiphilus messinensis.</title>
        <authorList>
            <person name="Kozyavkin S.A."/>
            <person name="Slesarev A.I."/>
            <person name="Golyshin P.N."/>
            <person name="Korzhenkov A."/>
            <person name="Golyshina O.N."/>
            <person name="Toshchakov S.V."/>
        </authorList>
    </citation>
    <scope>NUCLEOTIDE SEQUENCE [LARGE SCALE GENOMIC DNA]</scope>
    <source>
        <strain evidence="11 12">ME102</strain>
    </source>
</reference>
<dbReference type="CDD" id="cd06225">
    <property type="entry name" value="HAMP"/>
    <property type="match status" value="1"/>
</dbReference>
<dbReference type="Proteomes" id="UP000196027">
    <property type="component" value="Chromosome"/>
</dbReference>
<dbReference type="KEGG" id="ome:OLMES_1074"/>
<dbReference type="InterPro" id="IPR004358">
    <property type="entry name" value="Sig_transdc_His_kin-like_C"/>
</dbReference>
<dbReference type="SUPFAM" id="SSF55874">
    <property type="entry name" value="ATPase domain of HSP90 chaperone/DNA topoisomerase II/histidine kinase"/>
    <property type="match status" value="1"/>
</dbReference>
<evidence type="ECO:0000256" key="7">
    <source>
        <dbReference type="SAM" id="MobiDB-lite"/>
    </source>
</evidence>
<protein>
    <recommendedName>
        <fullName evidence="3">histidine kinase</fullName>
        <ecNumber evidence="3">2.7.13.3</ecNumber>
    </recommendedName>
</protein>
<dbReference type="InterPro" id="IPR050351">
    <property type="entry name" value="BphY/WalK/GraS-like"/>
</dbReference>
<feature type="region of interest" description="Disordered" evidence="7">
    <location>
        <begin position="112"/>
        <end position="131"/>
    </location>
</feature>
<dbReference type="SMART" id="SM00304">
    <property type="entry name" value="HAMP"/>
    <property type="match status" value="1"/>
</dbReference>
<dbReference type="PANTHER" id="PTHR42878:SF15">
    <property type="entry name" value="BACTERIOPHYTOCHROME"/>
    <property type="match status" value="1"/>
</dbReference>
<dbReference type="GO" id="GO:0005886">
    <property type="term" value="C:plasma membrane"/>
    <property type="evidence" value="ECO:0007669"/>
    <property type="project" value="UniProtKB-ARBA"/>
</dbReference>
<dbReference type="SMART" id="SM00387">
    <property type="entry name" value="HATPase_c"/>
    <property type="match status" value="1"/>
</dbReference>
<feature type="region of interest" description="Disordered" evidence="7">
    <location>
        <begin position="510"/>
        <end position="544"/>
    </location>
</feature>
<dbReference type="InterPro" id="IPR005467">
    <property type="entry name" value="His_kinase_dom"/>
</dbReference>
<keyword evidence="8" id="KW-0812">Transmembrane</keyword>
<dbReference type="Gene3D" id="6.10.340.10">
    <property type="match status" value="1"/>
</dbReference>
<evidence type="ECO:0000256" key="2">
    <source>
        <dbReference type="ARBA" id="ARBA00004370"/>
    </source>
</evidence>
<keyword evidence="4" id="KW-0597">Phosphoprotein</keyword>
<dbReference type="PANTHER" id="PTHR42878">
    <property type="entry name" value="TWO-COMPONENT HISTIDINE KINASE"/>
    <property type="match status" value="1"/>
</dbReference>
<dbReference type="InterPro" id="IPR003660">
    <property type="entry name" value="HAMP_dom"/>
</dbReference>
<evidence type="ECO:0000259" key="10">
    <source>
        <dbReference type="PROSITE" id="PS50885"/>
    </source>
</evidence>
<comment type="catalytic activity">
    <reaction evidence="1">
        <text>ATP + protein L-histidine = ADP + protein N-phospho-L-histidine.</text>
        <dbReference type="EC" id="2.7.13.3"/>
    </reaction>
</comment>
<dbReference type="PRINTS" id="PR00344">
    <property type="entry name" value="BCTRLSENSOR"/>
</dbReference>
<dbReference type="RefSeq" id="WP_087460293.1">
    <property type="nucleotide sequence ID" value="NZ_CP021425.1"/>
</dbReference>
<dbReference type="InterPro" id="IPR036890">
    <property type="entry name" value="HATPase_C_sf"/>
</dbReference>
<feature type="transmembrane region" description="Helical" evidence="8">
    <location>
        <begin position="12"/>
        <end position="34"/>
    </location>
</feature>
<keyword evidence="12" id="KW-1185">Reference proteome</keyword>
<proteinExistence type="predicted"/>
<dbReference type="SMART" id="SM00388">
    <property type="entry name" value="HisKA"/>
    <property type="match status" value="1"/>
</dbReference>
<dbReference type="InterPro" id="IPR036097">
    <property type="entry name" value="HisK_dim/P_sf"/>
</dbReference>
<evidence type="ECO:0000259" key="9">
    <source>
        <dbReference type="PROSITE" id="PS50109"/>
    </source>
</evidence>
<dbReference type="Gene3D" id="1.10.287.130">
    <property type="match status" value="1"/>
</dbReference>
<dbReference type="OrthoDB" id="6110670at2"/>
<dbReference type="SUPFAM" id="SSF158472">
    <property type="entry name" value="HAMP domain-like"/>
    <property type="match status" value="1"/>
</dbReference>
<evidence type="ECO:0000256" key="5">
    <source>
        <dbReference type="ARBA" id="ARBA00022679"/>
    </source>
</evidence>
<keyword evidence="5" id="KW-0808">Transferase</keyword>
<feature type="transmembrane region" description="Helical" evidence="8">
    <location>
        <begin position="178"/>
        <end position="200"/>
    </location>
</feature>
<feature type="domain" description="HAMP" evidence="10">
    <location>
        <begin position="202"/>
        <end position="255"/>
    </location>
</feature>
<dbReference type="AlphaFoldDB" id="A0A1Y0I4I7"/>
<comment type="subcellular location">
    <subcellularLocation>
        <location evidence="2">Membrane</location>
    </subcellularLocation>
</comment>
<keyword evidence="8" id="KW-0472">Membrane</keyword>
<dbReference type="Pfam" id="PF02518">
    <property type="entry name" value="HATPase_c"/>
    <property type="match status" value="1"/>
</dbReference>
<name>A0A1Y0I4I7_9GAMM</name>
<accession>A0A1Y0I4I7</accession>
<dbReference type="Pfam" id="PF00512">
    <property type="entry name" value="HisKA"/>
    <property type="match status" value="1"/>
</dbReference>
<dbReference type="GO" id="GO:0000155">
    <property type="term" value="F:phosphorelay sensor kinase activity"/>
    <property type="evidence" value="ECO:0007669"/>
    <property type="project" value="InterPro"/>
</dbReference>
<evidence type="ECO:0000256" key="3">
    <source>
        <dbReference type="ARBA" id="ARBA00012438"/>
    </source>
</evidence>
<dbReference type="PROSITE" id="PS50885">
    <property type="entry name" value="HAMP"/>
    <property type="match status" value="1"/>
</dbReference>
<dbReference type="FunFam" id="3.30.565.10:FF:000006">
    <property type="entry name" value="Sensor histidine kinase WalK"/>
    <property type="match status" value="1"/>
</dbReference>
<dbReference type="SUPFAM" id="SSF47384">
    <property type="entry name" value="Homodimeric domain of signal transducing histidine kinase"/>
    <property type="match status" value="1"/>
</dbReference>
<dbReference type="InterPro" id="IPR003594">
    <property type="entry name" value="HATPase_dom"/>
</dbReference>
<feature type="compositionally biased region" description="Low complexity" evidence="7">
    <location>
        <begin position="117"/>
        <end position="129"/>
    </location>
</feature>
<dbReference type="Gene3D" id="3.30.565.10">
    <property type="entry name" value="Histidine kinase-like ATPase, C-terminal domain"/>
    <property type="match status" value="1"/>
</dbReference>
<sequence>MIASRISIRRKLILLISGAALLALAFMSLCLTLYESIAYRERLKNEWTQASELIAEQALSPLLRADQTELDKTASDLAHFSVVTLVCFYNSEFTILASSSHYTNHTHSKTYVSHTHNNNAAPQASQASNCPERPLTVSHRFTDKHLQIAHPIKSQDNTIGYLYIEITLQEIRKHIDNFLLFTLFVGCLIAGLIILLSAFMHRIISVPLYHLKFIAQKVAEKQDYSLKASKESEDEIGELVDAFNTMLTTIENQNRIITDQKAQLEHTIDKMSLELKNANEEVEAFGYSVSHDLREPLRTIIGFAQAMEEDYQHTLDNTAKSYLEQIQQAGNKMSGQIRTLLNLSRVSRQPINKEQVDLSRIAQRITNNLLEQHGNRSIKIRIMPDLTSIADEQLIKIALEHLLENAFKFTQHLDQTEIQFGKTTQESVDIYYVKDNGAGFDMRYSEKLFHTFQRLHSGDQFEGSGIGLATVARIIRRHHGKIWAQSSLNDGSTFYFTLFDIPLCSTSEECTQDPPPSLYPKNYPALTDQQTIQPPIHSDSAPSQ</sequence>
<dbReference type="GO" id="GO:0030295">
    <property type="term" value="F:protein kinase activator activity"/>
    <property type="evidence" value="ECO:0007669"/>
    <property type="project" value="TreeGrafter"/>
</dbReference>
<dbReference type="EMBL" id="CP021425">
    <property type="protein sequence ID" value="ARU55160.1"/>
    <property type="molecule type" value="Genomic_DNA"/>
</dbReference>
<evidence type="ECO:0000313" key="11">
    <source>
        <dbReference type="EMBL" id="ARU55160.1"/>
    </source>
</evidence>
<evidence type="ECO:0000256" key="4">
    <source>
        <dbReference type="ARBA" id="ARBA00022553"/>
    </source>
</evidence>
<feature type="domain" description="Histidine kinase" evidence="9">
    <location>
        <begin position="288"/>
        <end position="502"/>
    </location>
</feature>
<organism evidence="11 12">
    <name type="scientific">Oleiphilus messinensis</name>
    <dbReference type="NCBI Taxonomy" id="141451"/>
    <lineage>
        <taxon>Bacteria</taxon>
        <taxon>Pseudomonadati</taxon>
        <taxon>Pseudomonadota</taxon>
        <taxon>Gammaproteobacteria</taxon>
        <taxon>Oceanospirillales</taxon>
        <taxon>Oleiphilaceae</taxon>
        <taxon>Oleiphilus</taxon>
    </lineage>
</organism>
<dbReference type="EC" id="2.7.13.3" evidence="3"/>
<evidence type="ECO:0000256" key="1">
    <source>
        <dbReference type="ARBA" id="ARBA00000085"/>
    </source>
</evidence>